<keyword evidence="2" id="KW-1185">Reference proteome</keyword>
<dbReference type="AlphaFoldDB" id="A0A0D2A4J7"/>
<accession>A0A0D2A4J7</accession>
<evidence type="ECO:0000313" key="1">
    <source>
        <dbReference type="EMBL" id="KIW35251.1"/>
    </source>
</evidence>
<dbReference type="EMBL" id="KN847040">
    <property type="protein sequence ID" value="KIW35251.1"/>
    <property type="molecule type" value="Genomic_DNA"/>
</dbReference>
<dbReference type="OrthoDB" id="2555634at2759"/>
<protein>
    <submittedName>
        <fullName evidence="1">Uncharacterized protein</fullName>
    </submittedName>
</protein>
<sequence>MTILMVMARSLSLVRITRHNKPNHKADIPAYEGRYYPRAETIRVWSSMLEKLFWCWAANGSLSTQPFPRMYL</sequence>
<dbReference type="VEuPathDB" id="FungiDB:PV07_01956"/>
<dbReference type="Proteomes" id="UP000054466">
    <property type="component" value="Unassembled WGS sequence"/>
</dbReference>
<dbReference type="GeneID" id="27341150"/>
<name>A0A0D2A4J7_9EURO</name>
<organism evidence="1 2">
    <name type="scientific">Cladophialophora immunda</name>
    <dbReference type="NCBI Taxonomy" id="569365"/>
    <lineage>
        <taxon>Eukaryota</taxon>
        <taxon>Fungi</taxon>
        <taxon>Dikarya</taxon>
        <taxon>Ascomycota</taxon>
        <taxon>Pezizomycotina</taxon>
        <taxon>Eurotiomycetes</taxon>
        <taxon>Chaetothyriomycetidae</taxon>
        <taxon>Chaetothyriales</taxon>
        <taxon>Herpotrichiellaceae</taxon>
        <taxon>Cladophialophora</taxon>
    </lineage>
</organism>
<dbReference type="HOGENOM" id="CLU_2722020_0_0_1"/>
<proteinExistence type="predicted"/>
<dbReference type="RefSeq" id="XP_016255467.1">
    <property type="nucleotide sequence ID" value="XM_016388539.1"/>
</dbReference>
<gene>
    <name evidence="1" type="ORF">PV07_01956</name>
</gene>
<reference evidence="1 2" key="1">
    <citation type="submission" date="2015-01" db="EMBL/GenBank/DDBJ databases">
        <title>The Genome Sequence of Cladophialophora immunda CBS83496.</title>
        <authorList>
            <consortium name="The Broad Institute Genomics Platform"/>
            <person name="Cuomo C."/>
            <person name="de Hoog S."/>
            <person name="Gorbushina A."/>
            <person name="Stielow B."/>
            <person name="Teixiera M."/>
            <person name="Abouelleil A."/>
            <person name="Chapman S.B."/>
            <person name="Priest M."/>
            <person name="Young S.K."/>
            <person name="Wortman J."/>
            <person name="Nusbaum C."/>
            <person name="Birren B."/>
        </authorList>
    </citation>
    <scope>NUCLEOTIDE SEQUENCE [LARGE SCALE GENOMIC DNA]</scope>
    <source>
        <strain evidence="1 2">CBS 83496</strain>
    </source>
</reference>
<evidence type="ECO:0000313" key="2">
    <source>
        <dbReference type="Proteomes" id="UP000054466"/>
    </source>
</evidence>